<dbReference type="NCBIfam" id="TIGR02433">
    <property type="entry name" value="lysidine_TilS_C"/>
    <property type="match status" value="1"/>
</dbReference>
<dbReference type="Proteomes" id="UP000268059">
    <property type="component" value="Chromosome"/>
</dbReference>
<dbReference type="EMBL" id="AP019309">
    <property type="protein sequence ID" value="BBH27928.1"/>
    <property type="molecule type" value="Genomic_DNA"/>
</dbReference>
<dbReference type="GO" id="GO:0005524">
    <property type="term" value="F:ATP binding"/>
    <property type="evidence" value="ECO:0007669"/>
    <property type="project" value="UniProtKB-UniRule"/>
</dbReference>
<evidence type="ECO:0000313" key="11">
    <source>
        <dbReference type="Proteomes" id="UP000268059"/>
    </source>
</evidence>
<comment type="similarity">
    <text evidence="8">Belongs to the tRNA(Ile)-lysidine synthase family.</text>
</comment>
<dbReference type="PANTHER" id="PTHR43033">
    <property type="entry name" value="TRNA(ILE)-LYSIDINE SYNTHASE-RELATED"/>
    <property type="match status" value="1"/>
</dbReference>
<reference evidence="10 11" key="1">
    <citation type="submission" date="2018-11" db="EMBL/GenBank/DDBJ databases">
        <title>Novel Erysipelotrichaceae bacterium isolated from small intestine of a swine.</title>
        <authorList>
            <person name="Kim J.S."/>
            <person name="Choe H."/>
            <person name="Lee Y.R."/>
            <person name="Kim K.M."/>
            <person name="Park D.S."/>
        </authorList>
    </citation>
    <scope>NUCLEOTIDE SEQUENCE [LARGE SCALE GENOMIC DNA]</scope>
    <source>
        <strain evidence="10 11">SG0102</strain>
    </source>
</reference>
<dbReference type="NCBIfam" id="TIGR02432">
    <property type="entry name" value="lysidine_TilS_N"/>
    <property type="match status" value="1"/>
</dbReference>
<keyword evidence="2 8" id="KW-0963">Cytoplasm</keyword>
<dbReference type="GO" id="GO:0032267">
    <property type="term" value="F:tRNA(Ile)-lysidine synthase activity"/>
    <property type="evidence" value="ECO:0007669"/>
    <property type="project" value="UniProtKB-EC"/>
</dbReference>
<sequence>MLEERLLDHQATYIVGVSGGCDSMALLDLLVTHHYHVIVAHVNYQLRNDTELDYQVVHDYCQSHEVPFHYKEVSHDDYQEGNFQAIARNIRYQFYQELYKQYHASGVILGHHFDDHVETIYMYLERGSESDYIGIQEKSIVKGMMIIRPLLHVYKRDLRSYCEHHQIAYHDDYTNFQTDFTRDLIRNTILNTYSDEEKQALALKAKALNKKRQEKQEAVWPLLEKYHQQGKISLDEIDEDLLYPFLYNLLKEAMQTKAIKRSLIEEVIHQIHSPKPNITFALSIHLLFIKEYNNIYVQTKHQEEGYSYQFDHLEIFDCDHFHVRLSGPLNNGVHVDEEDFPLTIRTFQSGDRIKMKGGTKKVSRLFIDRKIPAHLRKSYPLLCNAQGEIILIPEVAKRSEYTTTNPNVFVIK</sequence>
<evidence type="ECO:0000256" key="8">
    <source>
        <dbReference type="HAMAP-Rule" id="MF_01161"/>
    </source>
</evidence>
<feature type="domain" description="Lysidine-tRNA(Ile) synthetase C-terminal" evidence="9">
    <location>
        <begin position="342"/>
        <end position="408"/>
    </location>
</feature>
<proteinExistence type="inferred from homology"/>
<dbReference type="Pfam" id="PF11734">
    <property type="entry name" value="TilS_C"/>
    <property type="match status" value="1"/>
</dbReference>
<evidence type="ECO:0000256" key="1">
    <source>
        <dbReference type="ARBA" id="ARBA00004496"/>
    </source>
</evidence>
<dbReference type="FunCoup" id="A0A3G9JTM2">
    <property type="interactions" value="121"/>
</dbReference>
<evidence type="ECO:0000256" key="4">
    <source>
        <dbReference type="ARBA" id="ARBA00022694"/>
    </source>
</evidence>
<keyword evidence="5 8" id="KW-0547">Nucleotide-binding</keyword>
<dbReference type="PROSITE" id="PS51257">
    <property type="entry name" value="PROKAR_LIPOPROTEIN"/>
    <property type="match status" value="1"/>
</dbReference>
<organism evidence="10 11">
    <name type="scientific">Intestinibaculum porci</name>
    <dbReference type="NCBI Taxonomy" id="2487118"/>
    <lineage>
        <taxon>Bacteria</taxon>
        <taxon>Bacillati</taxon>
        <taxon>Bacillota</taxon>
        <taxon>Erysipelotrichia</taxon>
        <taxon>Erysipelotrichales</taxon>
        <taxon>Erysipelotrichaceae</taxon>
        <taxon>Intestinibaculum</taxon>
    </lineage>
</organism>
<evidence type="ECO:0000259" key="9">
    <source>
        <dbReference type="SMART" id="SM00977"/>
    </source>
</evidence>
<comment type="function">
    <text evidence="8">Ligates lysine onto the cytidine present at position 34 of the AUA codon-specific tRNA(Ile) that contains the anticodon CAU, in an ATP-dependent manner. Cytidine is converted to lysidine, thus changing the amino acid specificity of the tRNA from methionine to isoleucine.</text>
</comment>
<dbReference type="GO" id="GO:0005737">
    <property type="term" value="C:cytoplasm"/>
    <property type="evidence" value="ECO:0007669"/>
    <property type="project" value="UniProtKB-SubCell"/>
</dbReference>
<keyword evidence="3 8" id="KW-0436">Ligase</keyword>
<dbReference type="EC" id="6.3.4.19" evidence="8"/>
<dbReference type="HAMAP" id="MF_01161">
    <property type="entry name" value="tRNA_Ile_lys_synt"/>
    <property type="match status" value="1"/>
</dbReference>
<dbReference type="CDD" id="cd01992">
    <property type="entry name" value="TilS_N"/>
    <property type="match status" value="1"/>
</dbReference>
<evidence type="ECO:0000256" key="7">
    <source>
        <dbReference type="ARBA" id="ARBA00048539"/>
    </source>
</evidence>
<dbReference type="SUPFAM" id="SSF56037">
    <property type="entry name" value="PheT/TilS domain"/>
    <property type="match status" value="1"/>
</dbReference>
<dbReference type="OrthoDB" id="9807403at2"/>
<protein>
    <recommendedName>
        <fullName evidence="8">tRNA(Ile)-lysidine synthase</fullName>
        <ecNumber evidence="8">6.3.4.19</ecNumber>
    </recommendedName>
    <alternativeName>
        <fullName evidence="8">tRNA(Ile)-2-lysyl-cytidine synthase</fullName>
    </alternativeName>
    <alternativeName>
        <fullName evidence="8">tRNA(Ile)-lysidine synthetase</fullName>
    </alternativeName>
</protein>
<dbReference type="AlphaFoldDB" id="A0A3G9JTM2"/>
<gene>
    <name evidence="8 10" type="primary">tilS</name>
    <name evidence="10" type="ORF">SG0102_28620</name>
</gene>
<keyword evidence="11" id="KW-1185">Reference proteome</keyword>
<comment type="subcellular location">
    <subcellularLocation>
        <location evidence="1 8">Cytoplasm</location>
    </subcellularLocation>
</comment>
<dbReference type="Gene3D" id="3.40.50.620">
    <property type="entry name" value="HUPs"/>
    <property type="match status" value="1"/>
</dbReference>
<comment type="catalytic activity">
    <reaction evidence="7 8">
        <text>cytidine(34) in tRNA(Ile2) + L-lysine + ATP = lysidine(34) in tRNA(Ile2) + AMP + diphosphate + H(+)</text>
        <dbReference type="Rhea" id="RHEA:43744"/>
        <dbReference type="Rhea" id="RHEA-COMP:10625"/>
        <dbReference type="Rhea" id="RHEA-COMP:10670"/>
        <dbReference type="ChEBI" id="CHEBI:15378"/>
        <dbReference type="ChEBI" id="CHEBI:30616"/>
        <dbReference type="ChEBI" id="CHEBI:32551"/>
        <dbReference type="ChEBI" id="CHEBI:33019"/>
        <dbReference type="ChEBI" id="CHEBI:82748"/>
        <dbReference type="ChEBI" id="CHEBI:83665"/>
        <dbReference type="ChEBI" id="CHEBI:456215"/>
        <dbReference type="EC" id="6.3.4.19"/>
    </reaction>
</comment>
<accession>A0A3G9JTM2</accession>
<evidence type="ECO:0000256" key="6">
    <source>
        <dbReference type="ARBA" id="ARBA00022840"/>
    </source>
</evidence>
<dbReference type="GO" id="GO:0006400">
    <property type="term" value="P:tRNA modification"/>
    <property type="evidence" value="ECO:0007669"/>
    <property type="project" value="UniProtKB-UniRule"/>
</dbReference>
<dbReference type="Pfam" id="PF01171">
    <property type="entry name" value="ATP_bind_3"/>
    <property type="match status" value="1"/>
</dbReference>
<keyword evidence="6 8" id="KW-0067">ATP-binding</keyword>
<dbReference type="InterPro" id="IPR014729">
    <property type="entry name" value="Rossmann-like_a/b/a_fold"/>
</dbReference>
<evidence type="ECO:0000256" key="2">
    <source>
        <dbReference type="ARBA" id="ARBA00022490"/>
    </source>
</evidence>
<dbReference type="PANTHER" id="PTHR43033:SF1">
    <property type="entry name" value="TRNA(ILE)-LYSIDINE SYNTHASE-RELATED"/>
    <property type="match status" value="1"/>
</dbReference>
<keyword evidence="4 8" id="KW-0819">tRNA processing</keyword>
<dbReference type="InterPro" id="IPR012796">
    <property type="entry name" value="Lysidine-tRNA-synth_C"/>
</dbReference>
<dbReference type="SMART" id="SM00977">
    <property type="entry name" value="TilS_C"/>
    <property type="match status" value="1"/>
</dbReference>
<dbReference type="InterPro" id="IPR012094">
    <property type="entry name" value="tRNA_Ile_lys_synt"/>
</dbReference>
<evidence type="ECO:0000313" key="10">
    <source>
        <dbReference type="EMBL" id="BBH27928.1"/>
    </source>
</evidence>
<dbReference type="SUPFAM" id="SSF52402">
    <property type="entry name" value="Adenine nucleotide alpha hydrolases-like"/>
    <property type="match status" value="1"/>
</dbReference>
<feature type="binding site" evidence="8">
    <location>
        <begin position="18"/>
        <end position="23"/>
    </location>
    <ligand>
        <name>ATP</name>
        <dbReference type="ChEBI" id="CHEBI:30616"/>
    </ligand>
</feature>
<dbReference type="InterPro" id="IPR011063">
    <property type="entry name" value="TilS/TtcA_N"/>
</dbReference>
<dbReference type="InterPro" id="IPR012795">
    <property type="entry name" value="tRNA_Ile_lys_synt_N"/>
</dbReference>
<name>A0A3G9JTM2_9FIRM</name>
<dbReference type="InParanoid" id="A0A3G9JTM2"/>
<comment type="domain">
    <text evidence="8">The N-terminal region contains the highly conserved SGGXDS motif, predicted to be a P-loop motif involved in ATP binding.</text>
</comment>
<dbReference type="RefSeq" id="WP_125120603.1">
    <property type="nucleotide sequence ID" value="NZ_AP019309.1"/>
</dbReference>
<dbReference type="KEGG" id="ebm:SG0102_28620"/>
<evidence type="ECO:0000256" key="3">
    <source>
        <dbReference type="ARBA" id="ARBA00022598"/>
    </source>
</evidence>
<evidence type="ECO:0000256" key="5">
    <source>
        <dbReference type="ARBA" id="ARBA00022741"/>
    </source>
</evidence>